<dbReference type="PANTHER" id="PTHR12993">
    <property type="entry name" value="N-ACETYLGLUCOSAMINYL-PHOSPHATIDYLINOSITOL DE-N-ACETYLASE-RELATED"/>
    <property type="match status" value="1"/>
</dbReference>
<dbReference type="PANTHER" id="PTHR12993:SF11">
    <property type="entry name" value="N-ACETYLGLUCOSAMINYL-PHOSPHATIDYLINOSITOL DE-N-ACETYLASE"/>
    <property type="match status" value="1"/>
</dbReference>
<reference evidence="4" key="1">
    <citation type="submission" date="2025-08" db="UniProtKB">
        <authorList>
            <consortium name="RefSeq"/>
        </authorList>
    </citation>
    <scope>IDENTIFICATION</scope>
</reference>
<dbReference type="Pfam" id="PF02585">
    <property type="entry name" value="PIG-L"/>
    <property type="match status" value="1"/>
</dbReference>
<gene>
    <name evidence="4" type="primary">PIGL</name>
</gene>
<dbReference type="Proteomes" id="UP001652581">
    <property type="component" value="Chromosome 16"/>
</dbReference>
<evidence type="ECO:0000256" key="1">
    <source>
        <dbReference type="ARBA" id="ARBA00006066"/>
    </source>
</evidence>
<dbReference type="Gene3D" id="3.40.50.10320">
    <property type="entry name" value="LmbE-like"/>
    <property type="match status" value="1"/>
</dbReference>
<dbReference type="RefSeq" id="XP_072794565.1">
    <property type="nucleotide sequence ID" value="XM_072938464.1"/>
</dbReference>
<keyword evidence="3" id="KW-1185">Reference proteome</keyword>
<dbReference type="EC" id="3.5.1.89" evidence="2"/>
<name>A0ABM5BDT7_VICPA</name>
<comment type="similarity">
    <text evidence="1">Belongs to the PIGL family.</text>
</comment>
<proteinExistence type="inferred from homology"/>
<dbReference type="InterPro" id="IPR024078">
    <property type="entry name" value="LmbE-like_dom_sf"/>
</dbReference>
<dbReference type="GeneID" id="102535781"/>
<evidence type="ECO:0000313" key="4">
    <source>
        <dbReference type="RefSeq" id="XP_072794565.1"/>
    </source>
</evidence>
<dbReference type="SUPFAM" id="SSF102588">
    <property type="entry name" value="LmbE-like"/>
    <property type="match status" value="1"/>
</dbReference>
<sequence>MEVVGLLCLAAAVLAWGIVRVWDLWERRKSQEQAGLLGGGTRSLLVIAHPDDEAMFFAPTILGLARLRHRVSLLCFSAGNYYNQGEIRKKELLQSCEVLGIPPSSVMIIDHRDFPDDPGVQWDTQRVADVVLQHVEDNGINLVVTFDAGGVSGHRNHAALYAAVRSLHAEGRLPKESHVPPPQPAALVPPPLRALLPLHANQLSALPLSLQGLSDPGTQEGAGASVGAGSPRCLETPARRYVLSWRPRWSPSRKNEPAGCPSLSCFLWEQNHNNRKQTHPRMRVATLLASHVYVVAGRPSGPTDPRLLQMTATCPETPS</sequence>
<evidence type="ECO:0000313" key="3">
    <source>
        <dbReference type="Proteomes" id="UP001652581"/>
    </source>
</evidence>
<evidence type="ECO:0000256" key="2">
    <source>
        <dbReference type="ARBA" id="ARBA00012176"/>
    </source>
</evidence>
<dbReference type="InterPro" id="IPR003737">
    <property type="entry name" value="GlcNAc_PI_deacetylase-related"/>
</dbReference>
<organism evidence="3 4">
    <name type="scientific">Vicugna pacos</name>
    <name type="common">Alpaca</name>
    <name type="synonym">Lama pacos</name>
    <dbReference type="NCBI Taxonomy" id="30538"/>
    <lineage>
        <taxon>Eukaryota</taxon>
        <taxon>Metazoa</taxon>
        <taxon>Chordata</taxon>
        <taxon>Craniata</taxon>
        <taxon>Vertebrata</taxon>
        <taxon>Euteleostomi</taxon>
        <taxon>Mammalia</taxon>
        <taxon>Eutheria</taxon>
        <taxon>Laurasiatheria</taxon>
        <taxon>Artiodactyla</taxon>
        <taxon>Tylopoda</taxon>
        <taxon>Camelidae</taxon>
        <taxon>Vicugna</taxon>
    </lineage>
</organism>
<accession>A0ABM5BDT7</accession>
<protein>
    <recommendedName>
        <fullName evidence="2">N-acetylglucosaminylphosphatidylinositol deacetylase</fullName>
        <ecNumber evidence="2">3.5.1.89</ecNumber>
    </recommendedName>
</protein>